<accession>A0A8D8ZFX5</accession>
<proteinExistence type="predicted"/>
<reference evidence="2" key="1">
    <citation type="submission" date="2021-05" db="EMBL/GenBank/DDBJ databases">
        <authorList>
            <person name="Alioto T."/>
            <person name="Alioto T."/>
            <person name="Gomez Garrido J."/>
        </authorList>
    </citation>
    <scope>NUCLEOTIDE SEQUENCE</scope>
</reference>
<feature type="region of interest" description="Disordered" evidence="1">
    <location>
        <begin position="16"/>
        <end position="78"/>
    </location>
</feature>
<feature type="compositionally biased region" description="Basic and acidic residues" evidence="1">
    <location>
        <begin position="60"/>
        <end position="75"/>
    </location>
</feature>
<organism evidence="2">
    <name type="scientific">Cacopsylla melanoneura</name>
    <dbReference type="NCBI Taxonomy" id="428564"/>
    <lineage>
        <taxon>Eukaryota</taxon>
        <taxon>Metazoa</taxon>
        <taxon>Ecdysozoa</taxon>
        <taxon>Arthropoda</taxon>
        <taxon>Hexapoda</taxon>
        <taxon>Insecta</taxon>
        <taxon>Pterygota</taxon>
        <taxon>Neoptera</taxon>
        <taxon>Paraneoptera</taxon>
        <taxon>Hemiptera</taxon>
        <taxon>Sternorrhyncha</taxon>
        <taxon>Psylloidea</taxon>
        <taxon>Psyllidae</taxon>
        <taxon>Psyllinae</taxon>
        <taxon>Cacopsylla</taxon>
    </lineage>
</organism>
<protein>
    <submittedName>
        <fullName evidence="2">Uncharacterized protein</fullName>
    </submittedName>
</protein>
<sequence>MGGHLKIGRLHFLSVPSTDSDSTVSERESSSDGMRIENTSCLTSANERASTSTIYDVDNSPDKVRTEDTGCKPHSNEILPSTMYKEKDSADKIRSEIKTVCHSQIGDPLNPWIKEIPMRKIQITEPLFSMVPSLMWKI</sequence>
<dbReference type="EMBL" id="HBUF01489440">
    <property type="protein sequence ID" value="CAG6745282.1"/>
    <property type="molecule type" value="Transcribed_RNA"/>
</dbReference>
<dbReference type="AlphaFoldDB" id="A0A8D8ZFX5"/>
<evidence type="ECO:0000256" key="1">
    <source>
        <dbReference type="SAM" id="MobiDB-lite"/>
    </source>
</evidence>
<feature type="compositionally biased region" description="Polar residues" evidence="1">
    <location>
        <begin position="37"/>
        <end position="54"/>
    </location>
</feature>
<evidence type="ECO:0000313" key="2">
    <source>
        <dbReference type="EMBL" id="CAG6745282.1"/>
    </source>
</evidence>
<name>A0A8D8ZFX5_9HEMI</name>